<proteinExistence type="predicted"/>
<dbReference type="Proteomes" id="UP001250791">
    <property type="component" value="Unassembled WGS sequence"/>
</dbReference>
<keyword evidence="2" id="KW-1185">Reference proteome</keyword>
<organism evidence="1 2">
    <name type="scientific">Rhizobium miluonense</name>
    <dbReference type="NCBI Taxonomy" id="411945"/>
    <lineage>
        <taxon>Bacteria</taxon>
        <taxon>Pseudomonadati</taxon>
        <taxon>Pseudomonadota</taxon>
        <taxon>Alphaproteobacteria</taxon>
        <taxon>Hyphomicrobiales</taxon>
        <taxon>Rhizobiaceae</taxon>
        <taxon>Rhizobium/Agrobacterium group</taxon>
        <taxon>Rhizobium</taxon>
    </lineage>
</organism>
<evidence type="ECO:0000313" key="1">
    <source>
        <dbReference type="EMBL" id="MDR6904271.1"/>
    </source>
</evidence>
<reference evidence="1 2" key="1">
    <citation type="submission" date="2023-07" db="EMBL/GenBank/DDBJ databases">
        <title>Sorghum-associated microbial communities from plants grown in Nebraska, USA.</title>
        <authorList>
            <person name="Schachtman D."/>
        </authorList>
    </citation>
    <scope>NUCLEOTIDE SEQUENCE [LARGE SCALE GENOMIC DNA]</scope>
    <source>
        <strain evidence="1 2">3199</strain>
    </source>
</reference>
<evidence type="ECO:0000313" key="2">
    <source>
        <dbReference type="Proteomes" id="UP001250791"/>
    </source>
</evidence>
<sequence>MALPGDDVDKPKIKFQLEPEKLAAQHPDMGDGDEIFAPREHYTVNLRANPFPLFRSGRLRVTAIWDGKRIALGSLPVILEDKDDEIIEAEII</sequence>
<name>A0ABU1SZ56_9HYPH</name>
<accession>A0ABU1SZ56</accession>
<protein>
    <submittedName>
        <fullName evidence="1">Uncharacterized protein</fullName>
    </submittedName>
</protein>
<dbReference type="EMBL" id="JAVDUP010000017">
    <property type="protein sequence ID" value="MDR6904271.1"/>
    <property type="molecule type" value="Genomic_DNA"/>
</dbReference>
<comment type="caution">
    <text evidence="1">The sequence shown here is derived from an EMBL/GenBank/DDBJ whole genome shotgun (WGS) entry which is preliminary data.</text>
</comment>
<gene>
    <name evidence="1" type="ORF">J2W52_005906</name>
</gene>